<feature type="compositionally biased region" description="Basic and acidic residues" evidence="8">
    <location>
        <begin position="78"/>
        <end position="87"/>
    </location>
</feature>
<dbReference type="InterPro" id="IPR001356">
    <property type="entry name" value="HD"/>
</dbReference>
<dbReference type="EnsemblMetazoa" id="PPA38468.1">
    <property type="protein sequence ID" value="PPA38468.1"/>
    <property type="gene ID" value="WBGene00276837"/>
</dbReference>
<evidence type="ECO:0000256" key="2">
    <source>
        <dbReference type="ARBA" id="ARBA00023125"/>
    </source>
</evidence>
<evidence type="ECO:0000256" key="3">
    <source>
        <dbReference type="ARBA" id="ARBA00023155"/>
    </source>
</evidence>
<name>A0A2A6CZT1_PRIPA</name>
<dbReference type="InterPro" id="IPR009057">
    <property type="entry name" value="Homeodomain-like_sf"/>
</dbReference>
<dbReference type="PROSITE" id="PS00035">
    <property type="entry name" value="POU_1"/>
    <property type="match status" value="1"/>
</dbReference>
<dbReference type="Pfam" id="PF00046">
    <property type="entry name" value="Homeodomain"/>
    <property type="match status" value="1"/>
</dbReference>
<dbReference type="InterPro" id="IPR050255">
    <property type="entry name" value="POU_domain_TF"/>
</dbReference>
<organism evidence="9 10">
    <name type="scientific">Pristionchus pacificus</name>
    <name type="common">Parasitic nematode worm</name>
    <dbReference type="NCBI Taxonomy" id="54126"/>
    <lineage>
        <taxon>Eukaryota</taxon>
        <taxon>Metazoa</taxon>
        <taxon>Ecdysozoa</taxon>
        <taxon>Nematoda</taxon>
        <taxon>Chromadorea</taxon>
        <taxon>Rhabditida</taxon>
        <taxon>Rhabditina</taxon>
        <taxon>Diplogasteromorpha</taxon>
        <taxon>Diplogasteroidea</taxon>
        <taxon>Neodiplogasteridae</taxon>
        <taxon>Pristionchus</taxon>
    </lineage>
</organism>
<keyword evidence="7" id="KW-0804">Transcription</keyword>
<keyword evidence="2 5" id="KW-0238">DNA-binding</keyword>
<feature type="region of interest" description="Disordered" evidence="8">
    <location>
        <begin position="635"/>
        <end position="655"/>
    </location>
</feature>
<dbReference type="FunFam" id="1.10.260.40:FF:000001">
    <property type="entry name" value="POU domain protein"/>
    <property type="match status" value="1"/>
</dbReference>
<dbReference type="OrthoDB" id="10066259at2759"/>
<feature type="region of interest" description="Disordered" evidence="8">
    <location>
        <begin position="798"/>
        <end position="847"/>
    </location>
</feature>
<dbReference type="CDD" id="cd00086">
    <property type="entry name" value="homeodomain"/>
    <property type="match status" value="1"/>
</dbReference>
<dbReference type="SUPFAM" id="SSF47413">
    <property type="entry name" value="lambda repressor-like DNA-binding domains"/>
    <property type="match status" value="1"/>
</dbReference>
<evidence type="ECO:0000256" key="6">
    <source>
        <dbReference type="RuleBase" id="RU000682"/>
    </source>
</evidence>
<accession>A0A8R1UTD1</accession>
<dbReference type="InterPro" id="IPR000327">
    <property type="entry name" value="POU_dom"/>
</dbReference>
<keyword evidence="3 5" id="KW-0371">Homeobox</keyword>
<protein>
    <recommendedName>
        <fullName evidence="7">POU domain protein</fullName>
    </recommendedName>
</protein>
<feature type="region of interest" description="Disordered" evidence="8">
    <location>
        <begin position="560"/>
        <end position="597"/>
    </location>
</feature>
<evidence type="ECO:0000256" key="8">
    <source>
        <dbReference type="SAM" id="MobiDB-lite"/>
    </source>
</evidence>
<comment type="subcellular location">
    <subcellularLocation>
        <location evidence="1 5 6">Nucleus</location>
    </subcellularLocation>
</comment>
<feature type="compositionally biased region" description="Low complexity" evidence="8">
    <location>
        <begin position="25"/>
        <end position="44"/>
    </location>
</feature>
<dbReference type="PROSITE" id="PS00465">
    <property type="entry name" value="POU_2"/>
    <property type="match status" value="1"/>
</dbReference>
<accession>A0A2A6CZT1</accession>
<feature type="compositionally biased region" description="Acidic residues" evidence="8">
    <location>
        <begin position="809"/>
        <end position="830"/>
    </location>
</feature>
<feature type="compositionally biased region" description="Acidic residues" evidence="8">
    <location>
        <begin position="574"/>
        <end position="595"/>
    </location>
</feature>
<dbReference type="GO" id="GO:0000978">
    <property type="term" value="F:RNA polymerase II cis-regulatory region sequence-specific DNA binding"/>
    <property type="evidence" value="ECO:0000318"/>
    <property type="project" value="GO_Central"/>
</dbReference>
<dbReference type="GO" id="GO:0000981">
    <property type="term" value="F:DNA-binding transcription factor activity, RNA polymerase II-specific"/>
    <property type="evidence" value="ECO:0000318"/>
    <property type="project" value="GO_Central"/>
</dbReference>
<comment type="similarity">
    <text evidence="7">Belongs to the POU transcription factor family.</text>
</comment>
<reference evidence="10" key="1">
    <citation type="journal article" date="2008" name="Nat. Genet.">
        <title>The Pristionchus pacificus genome provides a unique perspective on nematode lifestyle and parasitism.</title>
        <authorList>
            <person name="Dieterich C."/>
            <person name="Clifton S.W."/>
            <person name="Schuster L.N."/>
            <person name="Chinwalla A."/>
            <person name="Delehaunty K."/>
            <person name="Dinkelacker I."/>
            <person name="Fulton L."/>
            <person name="Fulton R."/>
            <person name="Godfrey J."/>
            <person name="Minx P."/>
            <person name="Mitreva M."/>
            <person name="Roeseler W."/>
            <person name="Tian H."/>
            <person name="Witte H."/>
            <person name="Yang S.P."/>
            <person name="Wilson R.K."/>
            <person name="Sommer R.J."/>
        </authorList>
    </citation>
    <scope>NUCLEOTIDE SEQUENCE [LARGE SCALE GENOMIC DNA]</scope>
    <source>
        <strain evidence="10">PS312</strain>
    </source>
</reference>
<dbReference type="PROSITE" id="PS51179">
    <property type="entry name" value="POU_3"/>
    <property type="match status" value="1"/>
</dbReference>
<dbReference type="GO" id="GO:0030154">
    <property type="term" value="P:cell differentiation"/>
    <property type="evidence" value="ECO:0007669"/>
    <property type="project" value="UniProtKB-ARBA"/>
</dbReference>
<evidence type="ECO:0000313" key="10">
    <source>
        <dbReference type="Proteomes" id="UP000005239"/>
    </source>
</evidence>
<proteinExistence type="inferred from homology"/>
<dbReference type="InterPro" id="IPR013847">
    <property type="entry name" value="POU"/>
</dbReference>
<evidence type="ECO:0000256" key="1">
    <source>
        <dbReference type="ARBA" id="ARBA00004123"/>
    </source>
</evidence>
<dbReference type="InterPro" id="IPR010982">
    <property type="entry name" value="Lambda_DNA-bd_dom_sf"/>
</dbReference>
<dbReference type="PROSITE" id="PS50071">
    <property type="entry name" value="HOMEOBOX_2"/>
    <property type="match status" value="1"/>
</dbReference>
<dbReference type="Gene3D" id="1.10.10.60">
    <property type="entry name" value="Homeodomain-like"/>
    <property type="match status" value="1"/>
</dbReference>
<dbReference type="PROSITE" id="PS00027">
    <property type="entry name" value="HOMEOBOX_1"/>
    <property type="match status" value="1"/>
</dbReference>
<feature type="compositionally biased region" description="Basic and acidic residues" evidence="8">
    <location>
        <begin position="635"/>
        <end position="644"/>
    </location>
</feature>
<dbReference type="AlphaFoldDB" id="A0A2A6CZT1"/>
<dbReference type="PANTHER" id="PTHR11636">
    <property type="entry name" value="POU DOMAIN"/>
    <property type="match status" value="1"/>
</dbReference>
<evidence type="ECO:0000256" key="5">
    <source>
        <dbReference type="PROSITE-ProRule" id="PRU00108"/>
    </source>
</evidence>
<dbReference type="InterPro" id="IPR017970">
    <property type="entry name" value="Homeobox_CS"/>
</dbReference>
<reference evidence="9" key="2">
    <citation type="submission" date="2022-06" db="UniProtKB">
        <authorList>
            <consortium name="EnsemblMetazoa"/>
        </authorList>
    </citation>
    <scope>IDENTIFICATION</scope>
    <source>
        <strain evidence="9">PS312</strain>
    </source>
</reference>
<dbReference type="PANTHER" id="PTHR11636:SF137">
    <property type="entry name" value="HOMEOBOX PROTEIN CEH-18"/>
    <property type="match status" value="1"/>
</dbReference>
<feature type="DNA-binding region" description="Homeobox" evidence="5">
    <location>
        <begin position="722"/>
        <end position="781"/>
    </location>
</feature>
<feature type="compositionally biased region" description="Basic and acidic residues" evidence="8">
    <location>
        <begin position="561"/>
        <end position="573"/>
    </location>
</feature>
<gene>
    <name evidence="9" type="primary">WBGene00276837</name>
</gene>
<dbReference type="SUPFAM" id="SSF46689">
    <property type="entry name" value="Homeodomain-like"/>
    <property type="match status" value="1"/>
</dbReference>
<feature type="region of interest" description="Disordered" evidence="8">
    <location>
        <begin position="1"/>
        <end position="89"/>
    </location>
</feature>
<dbReference type="Gene3D" id="1.10.260.40">
    <property type="entry name" value="lambda repressor-like DNA-binding domains"/>
    <property type="match status" value="1"/>
</dbReference>
<dbReference type="GO" id="GO:0005634">
    <property type="term" value="C:nucleus"/>
    <property type="evidence" value="ECO:0007669"/>
    <property type="project" value="UniProtKB-SubCell"/>
</dbReference>
<feature type="region of interest" description="Disordered" evidence="8">
    <location>
        <begin position="179"/>
        <end position="212"/>
    </location>
</feature>
<keyword evidence="10" id="KW-1185">Reference proteome</keyword>
<dbReference type="Pfam" id="PF00157">
    <property type="entry name" value="Pou"/>
    <property type="match status" value="1"/>
</dbReference>
<dbReference type="Proteomes" id="UP000005239">
    <property type="component" value="Unassembled WGS sequence"/>
</dbReference>
<dbReference type="GO" id="GO:0006357">
    <property type="term" value="P:regulation of transcription by RNA polymerase II"/>
    <property type="evidence" value="ECO:0000318"/>
    <property type="project" value="GO_Central"/>
</dbReference>
<dbReference type="SMART" id="SM00352">
    <property type="entry name" value="POU"/>
    <property type="match status" value="1"/>
</dbReference>
<dbReference type="SMART" id="SM00389">
    <property type="entry name" value="HOX"/>
    <property type="match status" value="1"/>
</dbReference>
<feature type="compositionally biased region" description="Low complexity" evidence="8">
    <location>
        <begin position="179"/>
        <end position="191"/>
    </location>
</feature>
<feature type="compositionally biased region" description="Basic and acidic residues" evidence="8">
    <location>
        <begin position="831"/>
        <end position="840"/>
    </location>
</feature>
<keyword evidence="4 5" id="KW-0539">Nucleus</keyword>
<feature type="compositionally biased region" description="Polar residues" evidence="8">
    <location>
        <begin position="1"/>
        <end position="20"/>
    </location>
</feature>
<dbReference type="PRINTS" id="PR00028">
    <property type="entry name" value="POUDOMAIN"/>
</dbReference>
<evidence type="ECO:0000313" key="9">
    <source>
        <dbReference type="EnsemblMetazoa" id="PPA38468.1"/>
    </source>
</evidence>
<evidence type="ECO:0000256" key="4">
    <source>
        <dbReference type="ARBA" id="ARBA00023242"/>
    </source>
</evidence>
<feature type="compositionally biased region" description="Basic residues" evidence="8">
    <location>
        <begin position="47"/>
        <end position="57"/>
    </location>
</feature>
<sequence>MDLLGTVTQDGSVPSTPTKTQHPHSLPFSSPSSLSSSQSLDSPSKGSGKRKAQPRKRIIIDNEQGSISFMEEMTASTSKEEEKKESEIIPSSFCDDPAEMLNRLNQLLGEAAMQHLLNAAVDVTPAGSTPLDASSFTALLSRTTTPTAAAASASAADGVHPMLQAAALAGGFRGDEGLQQTPLSTLLSSPTGANRLPTKPDKPAPPPVSPESLSNVLSVAMNSALTPAQNARTLTLKRKLFDNNKDAMRAAIASISQEERVDLDDLENFAQLFKKQRIKFGFTQGDVGQALGKRYGTDFSQTTISRFEALNLSFKNMCKLRPLLKEWLSEAEQAMANGATAADLLERSPSMKQVNNEDDLPDYRITNCPARTNERDTVDWCLEWIERILDRLTDREVLYALLLFILPANMLLSLDIQSRVTPPLLPSFPSPIPSPPIPRRSIFLKPLTCMKRSHSTKRIAWTEKGDWESRPQFGIRGEKKPIVEGWIKNHSNMGKRNKDDIDPYDWEGKREKKREKEKKEEAYNRIVRDYAIRVLSDPTHPIQRVVRIPSMWNDTRQGRMIRSERERADREIEEKDNEDEENVDGFGEEEEEEDADGKKLGLLWDEVVEYVDTLINGMPETEWNGGDWDGERIGKEEEGEKVDQNGEMGDGEGWNDMMRSGVVAYAVEKEVKEWKDKRREEKKEKEERKGITESGGCCIIQTTPLSGEEGVDVMYMNNGLKKRRKRTNLDNNQKIQLDEEFDRNPRPNHHRMGEIAHMLDLDRDVVRVWFCNRRQKVRKLEDERLTFETASMVVAHMNGLNEEKKEEIGEGGEDEGEDSSPIDQYEEESEPLEKRTKDEPPQSVLES</sequence>
<evidence type="ECO:0000256" key="7">
    <source>
        <dbReference type="RuleBase" id="RU361194"/>
    </source>
</evidence>